<protein>
    <submittedName>
        <fullName evidence="3">MCE family protein</fullName>
    </submittedName>
</protein>
<sequence length="325" mass="35598">MSKKVVNNVKLGVFVLAGLLFLIFLLYMIGNNHSLFGSNFGLKAKFENVQGLKPGNNVRYAGIDIGTVRNITILNDTTLEVVMTIDEKMKSIIQKNALVSIGTDGLVGNKVVNIESTKQISSLVEDGDILPTKVPVNTDEVIQTLSKTNQDISIIAEELKATVQRINSSDALWSILNAEDLPRRLSLSVENVHLTTAKAYDMINELYAIVDSVKKGKGTAGAILTDTTLAHNLNEAISKIQEVGDSADSLLHNAATVVDDIQNNINHGGGPVSALLKDTAMTAKIDHSLHNIQEATEKFDQNMEALKHNFLFRKYFRNLEKKTEN</sequence>
<name>A0A953HVL9_9BACT</name>
<evidence type="ECO:0000259" key="2">
    <source>
        <dbReference type="Pfam" id="PF02470"/>
    </source>
</evidence>
<dbReference type="Proteomes" id="UP000753961">
    <property type="component" value="Unassembled WGS sequence"/>
</dbReference>
<dbReference type="PANTHER" id="PTHR33371">
    <property type="entry name" value="INTERMEMBRANE PHOSPHOLIPID TRANSPORT SYSTEM BINDING PROTEIN MLAD-RELATED"/>
    <property type="match status" value="1"/>
</dbReference>
<proteinExistence type="predicted"/>
<dbReference type="RefSeq" id="WP_222580537.1">
    <property type="nucleotide sequence ID" value="NZ_JAHVHU010000011.1"/>
</dbReference>
<dbReference type="InterPro" id="IPR052336">
    <property type="entry name" value="MlaD_Phospholipid_Transporter"/>
</dbReference>
<evidence type="ECO:0000313" key="4">
    <source>
        <dbReference type="Proteomes" id="UP000753961"/>
    </source>
</evidence>
<comment type="caution">
    <text evidence="3">The sequence shown here is derived from an EMBL/GenBank/DDBJ whole genome shotgun (WGS) entry which is preliminary data.</text>
</comment>
<evidence type="ECO:0000256" key="1">
    <source>
        <dbReference type="SAM" id="Phobius"/>
    </source>
</evidence>
<organism evidence="3 4">
    <name type="scientific">Membranihabitans marinus</name>
    <dbReference type="NCBI Taxonomy" id="1227546"/>
    <lineage>
        <taxon>Bacteria</taxon>
        <taxon>Pseudomonadati</taxon>
        <taxon>Bacteroidota</taxon>
        <taxon>Saprospiria</taxon>
        <taxon>Saprospirales</taxon>
        <taxon>Saprospiraceae</taxon>
        <taxon>Membranihabitans</taxon>
    </lineage>
</organism>
<accession>A0A953HVL9</accession>
<dbReference type="AlphaFoldDB" id="A0A953HVL9"/>
<keyword evidence="1" id="KW-0812">Transmembrane</keyword>
<dbReference type="EMBL" id="JAHVHU010000011">
    <property type="protein sequence ID" value="MBY5959001.1"/>
    <property type="molecule type" value="Genomic_DNA"/>
</dbReference>
<dbReference type="Pfam" id="PF02470">
    <property type="entry name" value="MlaD"/>
    <property type="match status" value="1"/>
</dbReference>
<keyword evidence="4" id="KW-1185">Reference proteome</keyword>
<feature type="transmembrane region" description="Helical" evidence="1">
    <location>
        <begin position="12"/>
        <end position="30"/>
    </location>
</feature>
<feature type="domain" description="Mce/MlaD" evidence="2">
    <location>
        <begin position="42"/>
        <end position="115"/>
    </location>
</feature>
<dbReference type="PANTHER" id="PTHR33371:SF4">
    <property type="entry name" value="INTERMEMBRANE PHOSPHOLIPID TRANSPORT SYSTEM BINDING PROTEIN MLAD"/>
    <property type="match status" value="1"/>
</dbReference>
<reference evidence="3" key="1">
    <citation type="submission" date="2021-06" db="EMBL/GenBank/DDBJ databases">
        <title>44 bacteria genomes isolated from Dapeng, Shenzhen.</title>
        <authorList>
            <person name="Zheng W."/>
            <person name="Yu S."/>
            <person name="Huang Y."/>
        </authorList>
    </citation>
    <scope>NUCLEOTIDE SEQUENCE</scope>
    <source>
        <strain evidence="3">DP5N28-2</strain>
    </source>
</reference>
<evidence type="ECO:0000313" key="3">
    <source>
        <dbReference type="EMBL" id="MBY5959001.1"/>
    </source>
</evidence>
<keyword evidence="1" id="KW-0472">Membrane</keyword>
<dbReference type="InterPro" id="IPR003399">
    <property type="entry name" value="Mce/MlaD"/>
</dbReference>
<gene>
    <name evidence="3" type="ORF">KUV50_12690</name>
</gene>
<keyword evidence="1" id="KW-1133">Transmembrane helix</keyword>